<dbReference type="InterPro" id="IPR039429">
    <property type="entry name" value="SHMT-like_dom"/>
</dbReference>
<sequence length="416" mass="45125">MYFNYLDKADPEISAAIKREIGRQETKIEMIASENFVNYEIMEAAGSALTNKYAEGYPGKRYYGGCEFVDEVEAMAIERAKALFGADHANVQPHCGANANTAVYQAVLEYGDTVLGMDLSNGGHLSHGSPVNISGKSYNFVPYGLNPETEKIDFDNVRELALKHKPKLIVAGASAYPRTIETDKFKAIADEVGAILMVDMAHIAGLVATGHHPNPMEYADIVTSTTHKTLRGPRGGLILCKEKYAKAIDKAIFPGTQGGPLMHIIAAKAVCFKEAAEPEFKIYQQQVIDNAQALAKALIAKGFDLVSGGTDNHLVLVNLVGKNLTGKRAENLLDEANITTNKNAVPNDPQSPFVTSGLRLGTPAMTSRGFKEEDVEKTVEAMALVLDNPDDPKAMEQAKAIVKELCQTYPLHTIQK</sequence>
<accession>A0A9J6QS93</accession>
<dbReference type="InterPro" id="IPR001085">
    <property type="entry name" value="Ser_HO-MeTrfase"/>
</dbReference>
<evidence type="ECO:0000256" key="3">
    <source>
        <dbReference type="ARBA" id="ARBA00004496"/>
    </source>
</evidence>
<comment type="caution">
    <text evidence="15">The sequence shown here is derived from an EMBL/GenBank/DDBJ whole genome shotgun (WGS) entry which is preliminary data.</text>
</comment>
<feature type="modified residue" description="N6-(pyridoxal phosphate)lysine" evidence="12 13">
    <location>
        <position position="228"/>
    </location>
</feature>
<evidence type="ECO:0000256" key="1">
    <source>
        <dbReference type="ARBA" id="ARBA00001528"/>
    </source>
</evidence>
<protein>
    <recommendedName>
        <fullName evidence="12">Serine hydroxymethyltransferase</fullName>
        <shortName evidence="12">SHMT</shortName>
        <shortName evidence="12">Serine methylase</shortName>
        <ecNumber evidence="12">2.1.2.1</ecNumber>
    </recommendedName>
</protein>
<comment type="function">
    <text evidence="11">Catalyzes the reversible interconversion of serine and glycine with tetrahydrofolate (THF) serving as the one-carbon carrier. This reaction serves as the major source of one-carbon groups required for the biosynthesis of purines, thymidylate, methionine, and other important biomolecules. Also exhibits THF-independent aldolase activity toward beta-hydroxyamino acids, producing glycine and aldehydes, via a retro-aldol mechanism. Thus, is able to catalyze the cleavage of L-allo-threonine.</text>
</comment>
<evidence type="ECO:0000256" key="5">
    <source>
        <dbReference type="ARBA" id="ARBA00011738"/>
    </source>
</evidence>
<dbReference type="PANTHER" id="PTHR11680">
    <property type="entry name" value="SERINE HYDROXYMETHYLTRANSFERASE"/>
    <property type="match status" value="1"/>
</dbReference>
<dbReference type="HAMAP" id="MF_00051">
    <property type="entry name" value="SHMT"/>
    <property type="match status" value="1"/>
</dbReference>
<feature type="binding site" evidence="12">
    <location>
        <begin position="123"/>
        <end position="125"/>
    </location>
    <ligand>
        <name>(6S)-5,6,7,8-tetrahydrofolate</name>
        <dbReference type="ChEBI" id="CHEBI:57453"/>
    </ligand>
</feature>
<dbReference type="InterPro" id="IPR049943">
    <property type="entry name" value="Ser_HO-MeTrfase-like"/>
</dbReference>
<evidence type="ECO:0000256" key="6">
    <source>
        <dbReference type="ARBA" id="ARBA00022490"/>
    </source>
</evidence>
<dbReference type="GO" id="GO:0035999">
    <property type="term" value="P:tetrahydrofolate interconversion"/>
    <property type="evidence" value="ECO:0007669"/>
    <property type="project" value="UniProtKB-UniRule"/>
</dbReference>
<keyword evidence="9 12" id="KW-0808">Transferase</keyword>
<dbReference type="FunFam" id="3.90.1150.10:FF:000003">
    <property type="entry name" value="Serine hydroxymethyltransferase"/>
    <property type="match status" value="1"/>
</dbReference>
<evidence type="ECO:0000256" key="2">
    <source>
        <dbReference type="ARBA" id="ARBA00001933"/>
    </source>
</evidence>
<dbReference type="CDD" id="cd00378">
    <property type="entry name" value="SHMT"/>
    <property type="match status" value="1"/>
</dbReference>
<dbReference type="InterPro" id="IPR015422">
    <property type="entry name" value="PyrdxlP-dep_Trfase_small"/>
</dbReference>
<dbReference type="GO" id="GO:0019264">
    <property type="term" value="P:glycine biosynthetic process from serine"/>
    <property type="evidence" value="ECO:0007669"/>
    <property type="project" value="UniProtKB-UniRule"/>
</dbReference>
<feature type="binding site" evidence="12">
    <location>
        <position position="119"/>
    </location>
    <ligand>
        <name>(6S)-5,6,7,8-tetrahydrofolate</name>
        <dbReference type="ChEBI" id="CHEBI:57453"/>
    </ligand>
</feature>
<dbReference type="InterPro" id="IPR015421">
    <property type="entry name" value="PyrdxlP-dep_Trfase_major"/>
</dbReference>
<evidence type="ECO:0000256" key="13">
    <source>
        <dbReference type="PIRSR" id="PIRSR000412-50"/>
    </source>
</evidence>
<proteinExistence type="inferred from homology"/>
<dbReference type="PIRSF" id="PIRSF000412">
    <property type="entry name" value="SHMT"/>
    <property type="match status" value="1"/>
</dbReference>
<evidence type="ECO:0000259" key="14">
    <source>
        <dbReference type="Pfam" id="PF00464"/>
    </source>
</evidence>
<feature type="domain" description="Serine hydroxymethyltransferase-like" evidence="14">
    <location>
        <begin position="6"/>
        <end position="380"/>
    </location>
</feature>
<dbReference type="GO" id="GO:0004372">
    <property type="term" value="F:glycine hydroxymethyltransferase activity"/>
    <property type="evidence" value="ECO:0007669"/>
    <property type="project" value="UniProtKB-UniRule"/>
</dbReference>
<dbReference type="GO" id="GO:0005829">
    <property type="term" value="C:cytosol"/>
    <property type="evidence" value="ECO:0007669"/>
    <property type="project" value="TreeGrafter"/>
</dbReference>
<comment type="cofactor">
    <cofactor evidence="2 12 13">
        <name>pyridoxal 5'-phosphate</name>
        <dbReference type="ChEBI" id="CHEBI:597326"/>
    </cofactor>
</comment>
<dbReference type="PROSITE" id="PS00096">
    <property type="entry name" value="SHMT"/>
    <property type="match status" value="1"/>
</dbReference>
<comment type="pathway">
    <text evidence="12">Amino-acid biosynthesis; glycine biosynthesis; glycine from L-serine: step 1/1.</text>
</comment>
<dbReference type="EC" id="2.1.2.1" evidence="12"/>
<comment type="subunit">
    <text evidence="5 12">Homodimer.</text>
</comment>
<organism evidence="15 16">
    <name type="scientific">Hominibacterium faecale</name>
    <dbReference type="NCBI Taxonomy" id="2839743"/>
    <lineage>
        <taxon>Bacteria</taxon>
        <taxon>Bacillati</taxon>
        <taxon>Bacillota</taxon>
        <taxon>Clostridia</taxon>
        <taxon>Peptostreptococcales</taxon>
        <taxon>Anaerovoracaceae</taxon>
        <taxon>Hominibacterium</taxon>
    </lineage>
</organism>
<evidence type="ECO:0000256" key="12">
    <source>
        <dbReference type="HAMAP-Rule" id="MF_00051"/>
    </source>
</evidence>
<evidence type="ECO:0000256" key="11">
    <source>
        <dbReference type="ARBA" id="ARBA00054606"/>
    </source>
</evidence>
<dbReference type="InterPro" id="IPR015424">
    <property type="entry name" value="PyrdxlP-dep_Trfase"/>
</dbReference>
<feature type="binding site" evidence="12">
    <location>
        <begin position="351"/>
        <end position="353"/>
    </location>
    <ligand>
        <name>(6S)-5,6,7,8-tetrahydrofolate</name>
        <dbReference type="ChEBI" id="CHEBI:57453"/>
    </ligand>
</feature>
<feature type="binding site" evidence="12">
    <location>
        <position position="242"/>
    </location>
    <ligand>
        <name>(6S)-5,6,7,8-tetrahydrofolate</name>
        <dbReference type="ChEBI" id="CHEBI:57453"/>
    </ligand>
</feature>
<evidence type="ECO:0000256" key="4">
    <source>
        <dbReference type="ARBA" id="ARBA00006376"/>
    </source>
</evidence>
<dbReference type="AlphaFoldDB" id="A0A9J6QS93"/>
<comment type="pathway">
    <text evidence="12">One-carbon metabolism; tetrahydrofolate interconversion.</text>
</comment>
<comment type="subcellular location">
    <subcellularLocation>
        <location evidence="3 12">Cytoplasm</location>
    </subcellularLocation>
</comment>
<dbReference type="InterPro" id="IPR019798">
    <property type="entry name" value="Ser_HO-MeTrfase_PLP_BS"/>
</dbReference>
<keyword evidence="8 12" id="KW-0028">Amino-acid biosynthesis</keyword>
<name>A0A9J6QS93_9FIRM</name>
<keyword evidence="16" id="KW-1185">Reference proteome</keyword>
<dbReference type="FunFam" id="3.40.640.10:FF:000001">
    <property type="entry name" value="Serine hydroxymethyltransferase"/>
    <property type="match status" value="1"/>
</dbReference>
<dbReference type="Proteomes" id="UP001065549">
    <property type="component" value="Unassembled WGS sequence"/>
</dbReference>
<evidence type="ECO:0000313" key="15">
    <source>
        <dbReference type="EMBL" id="MCU7377459.1"/>
    </source>
</evidence>
<keyword evidence="10 12" id="KW-0663">Pyridoxal phosphate</keyword>
<feature type="site" description="Plays an important role in substrate specificity" evidence="12">
    <location>
        <position position="227"/>
    </location>
</feature>
<dbReference type="Gene3D" id="3.90.1150.10">
    <property type="entry name" value="Aspartate Aminotransferase, domain 1"/>
    <property type="match status" value="1"/>
</dbReference>
<dbReference type="Pfam" id="PF00464">
    <property type="entry name" value="SHMT"/>
    <property type="match status" value="1"/>
</dbReference>
<evidence type="ECO:0000256" key="7">
    <source>
        <dbReference type="ARBA" id="ARBA00022563"/>
    </source>
</evidence>
<evidence type="ECO:0000256" key="10">
    <source>
        <dbReference type="ARBA" id="ARBA00022898"/>
    </source>
</evidence>
<dbReference type="NCBIfam" id="NF000586">
    <property type="entry name" value="PRK00011.1"/>
    <property type="match status" value="1"/>
</dbReference>
<evidence type="ECO:0000256" key="8">
    <source>
        <dbReference type="ARBA" id="ARBA00022605"/>
    </source>
</evidence>
<dbReference type="RefSeq" id="WP_253020801.1">
    <property type="nucleotide sequence ID" value="NZ_JAJAGH010000010.1"/>
</dbReference>
<keyword evidence="7 12" id="KW-0554">One-carbon metabolism</keyword>
<dbReference type="GO" id="GO:0030170">
    <property type="term" value="F:pyridoxal phosphate binding"/>
    <property type="evidence" value="ECO:0007669"/>
    <property type="project" value="UniProtKB-UniRule"/>
</dbReference>
<dbReference type="EMBL" id="JAOSHN010000001">
    <property type="protein sequence ID" value="MCU7377459.1"/>
    <property type="molecule type" value="Genomic_DNA"/>
</dbReference>
<dbReference type="Gene3D" id="3.40.640.10">
    <property type="entry name" value="Type I PLP-dependent aspartate aminotransferase-like (Major domain)"/>
    <property type="match status" value="1"/>
</dbReference>
<keyword evidence="6 12" id="KW-0963">Cytoplasm</keyword>
<gene>
    <name evidence="12" type="primary">glyA</name>
    <name evidence="15" type="ORF">OBO34_03710</name>
</gene>
<evidence type="ECO:0000256" key="9">
    <source>
        <dbReference type="ARBA" id="ARBA00022679"/>
    </source>
</evidence>
<comment type="similarity">
    <text evidence="4 12">Belongs to the SHMT family.</text>
</comment>
<evidence type="ECO:0000313" key="16">
    <source>
        <dbReference type="Proteomes" id="UP001065549"/>
    </source>
</evidence>
<reference evidence="15" key="1">
    <citation type="submission" date="2022-09" db="EMBL/GenBank/DDBJ databases">
        <title>Culturomic study of gut microbiota in children with autism spectrum disorder.</title>
        <authorList>
            <person name="Efimov B.A."/>
            <person name="Chaplin A.V."/>
            <person name="Sokolova S.R."/>
            <person name="Pikina A.P."/>
            <person name="Korzhanova M."/>
            <person name="Belova V."/>
            <person name="Korostin D."/>
        </authorList>
    </citation>
    <scope>NUCLEOTIDE SEQUENCE</scope>
    <source>
        <strain evidence="15">ASD5510</strain>
    </source>
</reference>
<comment type="catalytic activity">
    <reaction evidence="1 12">
        <text>(6R)-5,10-methylene-5,6,7,8-tetrahydrofolate + glycine + H2O = (6S)-5,6,7,8-tetrahydrofolate + L-serine</text>
        <dbReference type="Rhea" id="RHEA:15481"/>
        <dbReference type="ChEBI" id="CHEBI:15377"/>
        <dbReference type="ChEBI" id="CHEBI:15636"/>
        <dbReference type="ChEBI" id="CHEBI:33384"/>
        <dbReference type="ChEBI" id="CHEBI:57305"/>
        <dbReference type="ChEBI" id="CHEBI:57453"/>
        <dbReference type="EC" id="2.1.2.1"/>
    </reaction>
</comment>
<dbReference type="PANTHER" id="PTHR11680:SF35">
    <property type="entry name" value="SERINE HYDROXYMETHYLTRANSFERASE 1"/>
    <property type="match status" value="1"/>
</dbReference>
<dbReference type="SUPFAM" id="SSF53383">
    <property type="entry name" value="PLP-dependent transferases"/>
    <property type="match status" value="1"/>
</dbReference>